<dbReference type="EMBL" id="CP053021">
    <property type="protein sequence ID" value="QJR01145.1"/>
    <property type="molecule type" value="Genomic_DNA"/>
</dbReference>
<gene>
    <name evidence="1" type="ORF">HH800_02375</name>
</gene>
<evidence type="ECO:0000313" key="1">
    <source>
        <dbReference type="EMBL" id="QJR01145.1"/>
    </source>
</evidence>
<organism evidence="1 2">
    <name type="scientific">Sphingobium yanoikuyae</name>
    <name type="common">Sphingomonas yanoikuyae</name>
    <dbReference type="NCBI Taxonomy" id="13690"/>
    <lineage>
        <taxon>Bacteria</taxon>
        <taxon>Pseudomonadati</taxon>
        <taxon>Pseudomonadota</taxon>
        <taxon>Alphaproteobacteria</taxon>
        <taxon>Sphingomonadales</taxon>
        <taxon>Sphingomonadaceae</taxon>
        <taxon>Sphingobium</taxon>
    </lineage>
</organism>
<name>A0A6M4G1L0_SPHYA</name>
<dbReference type="Proteomes" id="UP000502611">
    <property type="component" value="Chromosome"/>
</dbReference>
<dbReference type="AlphaFoldDB" id="A0A6M4G1L0"/>
<sequence>MIWMLAIAAQAGGYAGELKEHLALPPAATLTSEKPAYDMEICIADALTALGTPTSLRDGPDGVVIVASNPMAGTYIASATIQKADGGSRVTVRVRGKGWNDRIRDRIQACL</sequence>
<protein>
    <submittedName>
        <fullName evidence="1">Uncharacterized protein</fullName>
    </submittedName>
</protein>
<dbReference type="RefSeq" id="WP_169860070.1">
    <property type="nucleotide sequence ID" value="NZ_CP053021.1"/>
</dbReference>
<accession>A0A6M4G1L0</accession>
<reference evidence="1 2" key="1">
    <citation type="submission" date="2020-04" db="EMBL/GenBank/DDBJ databases">
        <title>The Whole Genome Analysis of High salt-tolerant Sphingobium yanoikuyae YC-XJ2 with Aryl organophosphorus flame retardants (aryl-OPFRs)-degrading capacity and characteristics of Related phosphotriesterase.</title>
        <authorList>
            <person name="Li X."/>
        </authorList>
    </citation>
    <scope>NUCLEOTIDE SEQUENCE [LARGE SCALE GENOMIC DNA]</scope>
    <source>
        <strain evidence="1 2">YC-XJ2</strain>
    </source>
</reference>
<proteinExistence type="predicted"/>
<evidence type="ECO:0000313" key="2">
    <source>
        <dbReference type="Proteomes" id="UP000502611"/>
    </source>
</evidence>